<dbReference type="EMBL" id="JACGWO010000007">
    <property type="protein sequence ID" value="KAK4422188.1"/>
    <property type="molecule type" value="Genomic_DNA"/>
</dbReference>
<evidence type="ECO:0000313" key="4">
    <source>
        <dbReference type="Proteomes" id="UP001293254"/>
    </source>
</evidence>
<sequence length="211" mass="23529">MKLRSPNEELTVLFMYERLPNFCYQCGILGHLLKDCPLSLNVGSNAEIESLQYGAWLRESWSVRQWFTSGSSAQSFGEQGLFRGRVRLSLRRGAGIFDFTRRSDVGGSRISSPERVGELSPIAVEQEAIGGVRDGEQFCSSRLDGRDRDKGKWLAHELSEVGLVQSPQLHPMHAGPLLAESSFSPLIYHLVLAHQAILKFLQHASPLPTHL</sequence>
<dbReference type="SUPFAM" id="SSF57756">
    <property type="entry name" value="Retrovirus zinc finger-like domains"/>
    <property type="match status" value="1"/>
</dbReference>
<reference evidence="3" key="1">
    <citation type="submission" date="2020-06" db="EMBL/GenBank/DDBJ databases">
        <authorList>
            <person name="Li T."/>
            <person name="Hu X."/>
            <person name="Zhang T."/>
            <person name="Song X."/>
            <person name="Zhang H."/>
            <person name="Dai N."/>
            <person name="Sheng W."/>
            <person name="Hou X."/>
            <person name="Wei L."/>
        </authorList>
    </citation>
    <scope>NUCLEOTIDE SEQUENCE</scope>
    <source>
        <strain evidence="3">3651</strain>
        <tissue evidence="3">Leaf</tissue>
    </source>
</reference>
<dbReference type="Proteomes" id="UP001293254">
    <property type="component" value="Unassembled WGS sequence"/>
</dbReference>
<evidence type="ECO:0000259" key="2">
    <source>
        <dbReference type="PROSITE" id="PS50158"/>
    </source>
</evidence>
<reference evidence="3" key="2">
    <citation type="journal article" date="2024" name="Plant">
        <title>Genomic evolution and insights into agronomic trait innovations of Sesamum species.</title>
        <authorList>
            <person name="Miao H."/>
            <person name="Wang L."/>
            <person name="Qu L."/>
            <person name="Liu H."/>
            <person name="Sun Y."/>
            <person name="Le M."/>
            <person name="Wang Q."/>
            <person name="Wei S."/>
            <person name="Zheng Y."/>
            <person name="Lin W."/>
            <person name="Duan Y."/>
            <person name="Cao H."/>
            <person name="Xiong S."/>
            <person name="Wang X."/>
            <person name="Wei L."/>
            <person name="Li C."/>
            <person name="Ma Q."/>
            <person name="Ju M."/>
            <person name="Zhao R."/>
            <person name="Li G."/>
            <person name="Mu C."/>
            <person name="Tian Q."/>
            <person name="Mei H."/>
            <person name="Zhang T."/>
            <person name="Gao T."/>
            <person name="Zhang H."/>
        </authorList>
    </citation>
    <scope>NUCLEOTIDE SEQUENCE</scope>
    <source>
        <strain evidence="3">3651</strain>
    </source>
</reference>
<dbReference type="GO" id="GO:0003676">
    <property type="term" value="F:nucleic acid binding"/>
    <property type="evidence" value="ECO:0007669"/>
    <property type="project" value="InterPro"/>
</dbReference>
<evidence type="ECO:0000256" key="1">
    <source>
        <dbReference type="PROSITE-ProRule" id="PRU00047"/>
    </source>
</evidence>
<comment type="caution">
    <text evidence="3">The sequence shown here is derived from an EMBL/GenBank/DDBJ whole genome shotgun (WGS) entry which is preliminary data.</text>
</comment>
<accession>A0AAE1Y322</accession>
<dbReference type="InterPro" id="IPR036875">
    <property type="entry name" value="Znf_CCHC_sf"/>
</dbReference>
<keyword evidence="1" id="KW-0479">Metal-binding</keyword>
<dbReference type="GO" id="GO:0008270">
    <property type="term" value="F:zinc ion binding"/>
    <property type="evidence" value="ECO:0007669"/>
    <property type="project" value="UniProtKB-KW"/>
</dbReference>
<proteinExistence type="predicted"/>
<dbReference type="InterPro" id="IPR025836">
    <property type="entry name" value="Zn_knuckle_CX2CX4HX4C"/>
</dbReference>
<keyword evidence="1" id="KW-0863">Zinc-finger</keyword>
<dbReference type="AlphaFoldDB" id="A0AAE1Y322"/>
<dbReference type="PROSITE" id="PS50158">
    <property type="entry name" value="ZF_CCHC"/>
    <property type="match status" value="1"/>
</dbReference>
<name>A0AAE1Y322_9LAMI</name>
<dbReference type="InterPro" id="IPR001878">
    <property type="entry name" value="Znf_CCHC"/>
</dbReference>
<organism evidence="3 4">
    <name type="scientific">Sesamum alatum</name>
    <dbReference type="NCBI Taxonomy" id="300844"/>
    <lineage>
        <taxon>Eukaryota</taxon>
        <taxon>Viridiplantae</taxon>
        <taxon>Streptophyta</taxon>
        <taxon>Embryophyta</taxon>
        <taxon>Tracheophyta</taxon>
        <taxon>Spermatophyta</taxon>
        <taxon>Magnoliopsida</taxon>
        <taxon>eudicotyledons</taxon>
        <taxon>Gunneridae</taxon>
        <taxon>Pentapetalae</taxon>
        <taxon>asterids</taxon>
        <taxon>lamiids</taxon>
        <taxon>Lamiales</taxon>
        <taxon>Pedaliaceae</taxon>
        <taxon>Sesamum</taxon>
    </lineage>
</organism>
<feature type="domain" description="CCHC-type" evidence="2">
    <location>
        <begin position="23"/>
        <end position="37"/>
    </location>
</feature>
<dbReference type="Pfam" id="PF14392">
    <property type="entry name" value="zf-CCHC_4"/>
    <property type="match status" value="1"/>
</dbReference>
<gene>
    <name evidence="3" type="ORF">Salat_1801100</name>
</gene>
<keyword evidence="1" id="KW-0862">Zinc</keyword>
<keyword evidence="4" id="KW-1185">Reference proteome</keyword>
<evidence type="ECO:0000313" key="3">
    <source>
        <dbReference type="EMBL" id="KAK4422188.1"/>
    </source>
</evidence>
<protein>
    <recommendedName>
        <fullName evidence="2">CCHC-type domain-containing protein</fullName>
    </recommendedName>
</protein>